<dbReference type="Proteomes" id="UP001157125">
    <property type="component" value="Unassembled WGS sequence"/>
</dbReference>
<gene>
    <name evidence="1" type="ORF">GCM10025876_31700</name>
</gene>
<dbReference type="EMBL" id="BSUN01000001">
    <property type="protein sequence ID" value="GMA36966.1"/>
    <property type="molecule type" value="Genomic_DNA"/>
</dbReference>
<proteinExistence type="predicted"/>
<name>A0ABQ6IHU3_9MICO</name>
<sequence length="97" mass="10521">MDGVALGPQALGKSAQALSEAVRVVEEQDLRHRFSLTPFARSRTSEESRRRDACGWSGVRSVPMEGIEDLRPIHVPPGVIELRVHGVSGTPPEEPPA</sequence>
<reference evidence="2" key="1">
    <citation type="journal article" date="2019" name="Int. J. Syst. Evol. Microbiol.">
        <title>The Global Catalogue of Microorganisms (GCM) 10K type strain sequencing project: providing services to taxonomists for standard genome sequencing and annotation.</title>
        <authorList>
            <consortium name="The Broad Institute Genomics Platform"/>
            <consortium name="The Broad Institute Genome Sequencing Center for Infectious Disease"/>
            <person name="Wu L."/>
            <person name="Ma J."/>
        </authorList>
    </citation>
    <scope>NUCLEOTIDE SEQUENCE [LARGE SCALE GENOMIC DNA]</scope>
    <source>
        <strain evidence="2">NBRC 112299</strain>
    </source>
</reference>
<comment type="caution">
    <text evidence="1">The sequence shown here is derived from an EMBL/GenBank/DDBJ whole genome shotgun (WGS) entry which is preliminary data.</text>
</comment>
<evidence type="ECO:0000313" key="2">
    <source>
        <dbReference type="Proteomes" id="UP001157125"/>
    </source>
</evidence>
<keyword evidence="2" id="KW-1185">Reference proteome</keyword>
<accession>A0ABQ6IHU3</accession>
<protein>
    <submittedName>
        <fullName evidence="1">Uncharacterized protein</fullName>
    </submittedName>
</protein>
<organism evidence="1 2">
    <name type="scientific">Demequina litorisediminis</name>
    <dbReference type="NCBI Taxonomy" id="1849022"/>
    <lineage>
        <taxon>Bacteria</taxon>
        <taxon>Bacillati</taxon>
        <taxon>Actinomycetota</taxon>
        <taxon>Actinomycetes</taxon>
        <taxon>Micrococcales</taxon>
        <taxon>Demequinaceae</taxon>
        <taxon>Demequina</taxon>
    </lineage>
</organism>
<evidence type="ECO:0000313" key="1">
    <source>
        <dbReference type="EMBL" id="GMA36966.1"/>
    </source>
</evidence>